<sequence length="70" mass="8195">MHLKPFFHHNHMIKLLRHLFHARSILSNPIISASESHQTYKSPHQIEEIPCHISTRVTIPFMSMIQDGII</sequence>
<dbReference type="AlphaFoldDB" id="A0A2P5DA49"/>
<dbReference type="EMBL" id="JXTB01000052">
    <property type="protein sequence ID" value="PON70150.1"/>
    <property type="molecule type" value="Genomic_DNA"/>
</dbReference>
<organism evidence="1 2">
    <name type="scientific">Parasponia andersonii</name>
    <name type="common">Sponia andersonii</name>
    <dbReference type="NCBI Taxonomy" id="3476"/>
    <lineage>
        <taxon>Eukaryota</taxon>
        <taxon>Viridiplantae</taxon>
        <taxon>Streptophyta</taxon>
        <taxon>Embryophyta</taxon>
        <taxon>Tracheophyta</taxon>
        <taxon>Spermatophyta</taxon>
        <taxon>Magnoliopsida</taxon>
        <taxon>eudicotyledons</taxon>
        <taxon>Gunneridae</taxon>
        <taxon>Pentapetalae</taxon>
        <taxon>rosids</taxon>
        <taxon>fabids</taxon>
        <taxon>Rosales</taxon>
        <taxon>Cannabaceae</taxon>
        <taxon>Parasponia</taxon>
    </lineage>
</organism>
<evidence type="ECO:0000313" key="2">
    <source>
        <dbReference type="Proteomes" id="UP000237105"/>
    </source>
</evidence>
<dbReference type="Proteomes" id="UP000237105">
    <property type="component" value="Unassembled WGS sequence"/>
</dbReference>
<accession>A0A2P5DA49</accession>
<comment type="caution">
    <text evidence="1">The sequence shown here is derived from an EMBL/GenBank/DDBJ whole genome shotgun (WGS) entry which is preliminary data.</text>
</comment>
<gene>
    <name evidence="1" type="ORF">PanWU01x14_083250</name>
</gene>
<name>A0A2P5DA49_PARAD</name>
<protein>
    <submittedName>
        <fullName evidence="1">Uncharacterized protein</fullName>
    </submittedName>
</protein>
<proteinExistence type="predicted"/>
<evidence type="ECO:0000313" key="1">
    <source>
        <dbReference type="EMBL" id="PON70150.1"/>
    </source>
</evidence>
<keyword evidence="2" id="KW-1185">Reference proteome</keyword>
<reference evidence="2" key="1">
    <citation type="submission" date="2016-06" db="EMBL/GenBank/DDBJ databases">
        <title>Parallel loss of symbiosis genes in relatives of nitrogen-fixing non-legume Parasponia.</title>
        <authorList>
            <person name="Van Velzen R."/>
            <person name="Holmer R."/>
            <person name="Bu F."/>
            <person name="Rutten L."/>
            <person name="Van Zeijl A."/>
            <person name="Liu W."/>
            <person name="Santuari L."/>
            <person name="Cao Q."/>
            <person name="Sharma T."/>
            <person name="Shen D."/>
            <person name="Roswanjaya Y."/>
            <person name="Wardhani T."/>
            <person name="Kalhor M.S."/>
            <person name="Jansen J."/>
            <person name="Van den Hoogen J."/>
            <person name="Gungor B."/>
            <person name="Hartog M."/>
            <person name="Hontelez J."/>
            <person name="Verver J."/>
            <person name="Yang W.-C."/>
            <person name="Schijlen E."/>
            <person name="Repin R."/>
            <person name="Schilthuizen M."/>
            <person name="Schranz E."/>
            <person name="Heidstra R."/>
            <person name="Miyata K."/>
            <person name="Fedorova E."/>
            <person name="Kohlen W."/>
            <person name="Bisseling T."/>
            <person name="Smit S."/>
            <person name="Geurts R."/>
        </authorList>
    </citation>
    <scope>NUCLEOTIDE SEQUENCE [LARGE SCALE GENOMIC DNA]</scope>
    <source>
        <strain evidence="2">cv. WU1-14</strain>
    </source>
</reference>